<feature type="transmembrane region" description="Helical" evidence="1">
    <location>
        <begin position="136"/>
        <end position="159"/>
    </location>
</feature>
<organism evidence="2 3">
    <name type="scientific">Pseudonocardia tropica</name>
    <dbReference type="NCBI Taxonomy" id="681289"/>
    <lineage>
        <taxon>Bacteria</taxon>
        <taxon>Bacillati</taxon>
        <taxon>Actinomycetota</taxon>
        <taxon>Actinomycetes</taxon>
        <taxon>Pseudonocardiales</taxon>
        <taxon>Pseudonocardiaceae</taxon>
        <taxon>Pseudonocardia</taxon>
    </lineage>
</organism>
<dbReference type="NCBIfam" id="NF041646">
    <property type="entry name" value="VC0807_fam"/>
    <property type="match status" value="1"/>
</dbReference>
<keyword evidence="1" id="KW-1133">Transmembrane helix</keyword>
<feature type="transmembrane region" description="Helical" evidence="1">
    <location>
        <begin position="81"/>
        <end position="98"/>
    </location>
</feature>
<name>A0ABV1K0C7_9PSEU</name>
<evidence type="ECO:0000256" key="1">
    <source>
        <dbReference type="SAM" id="Phobius"/>
    </source>
</evidence>
<sequence length="204" mass="21823">MIVLSVAVPVVVYDVLTDRGIGPVPALLAGSVGPLLDIGITWLRSRRVDEFGALVLVFLVVGAVVGLLFSDPRILLLKESATTGALGLVLLGSLVLLPRPLMFYFGRRFATGGDPRRVAWWDGLWRYAGFRRTQRVLTAVWGVVLVAEAVVRIVLTYRLPVGTTVVVNAVVPLVVLGALIGWTVLYARRAQAAGQRRAAAAASG</sequence>
<dbReference type="RefSeq" id="WP_345644498.1">
    <property type="nucleotide sequence ID" value="NZ_BAABLY010000025.1"/>
</dbReference>
<evidence type="ECO:0000313" key="2">
    <source>
        <dbReference type="EMBL" id="MEQ3540598.1"/>
    </source>
</evidence>
<dbReference type="EMBL" id="JBEDNP010000010">
    <property type="protein sequence ID" value="MEQ3540598.1"/>
    <property type="molecule type" value="Genomic_DNA"/>
</dbReference>
<protein>
    <submittedName>
        <fullName evidence="2">VC0807 family protein</fullName>
    </submittedName>
</protein>
<accession>A0ABV1K0C7</accession>
<comment type="caution">
    <text evidence="2">The sequence shown here is derived from an EMBL/GenBank/DDBJ whole genome shotgun (WGS) entry which is preliminary data.</text>
</comment>
<reference evidence="2 3" key="1">
    <citation type="submission" date="2024-03" db="EMBL/GenBank/DDBJ databases">
        <title>Draft genome sequence of Pseudonocardia tropica JCM 19149.</title>
        <authorList>
            <person name="Butdee W."/>
            <person name="Duangmal K."/>
        </authorList>
    </citation>
    <scope>NUCLEOTIDE SEQUENCE [LARGE SCALE GENOMIC DNA]</scope>
    <source>
        <strain evidence="2 3">JCM 19149</strain>
    </source>
</reference>
<gene>
    <name evidence="2" type="ORF">WHI96_17420</name>
</gene>
<keyword evidence="3" id="KW-1185">Reference proteome</keyword>
<proteinExistence type="predicted"/>
<evidence type="ECO:0000313" key="3">
    <source>
        <dbReference type="Proteomes" id="UP001464923"/>
    </source>
</evidence>
<keyword evidence="1" id="KW-0812">Transmembrane</keyword>
<keyword evidence="1" id="KW-0472">Membrane</keyword>
<feature type="transmembrane region" description="Helical" evidence="1">
    <location>
        <begin position="20"/>
        <end position="39"/>
    </location>
</feature>
<dbReference type="Proteomes" id="UP001464923">
    <property type="component" value="Unassembled WGS sequence"/>
</dbReference>
<feature type="transmembrane region" description="Helical" evidence="1">
    <location>
        <begin position="51"/>
        <end position="69"/>
    </location>
</feature>
<feature type="transmembrane region" description="Helical" evidence="1">
    <location>
        <begin position="165"/>
        <end position="187"/>
    </location>
</feature>